<protein>
    <submittedName>
        <fullName evidence="1">Uncharacterized protein</fullName>
    </submittedName>
</protein>
<dbReference type="AlphaFoldDB" id="S7VCB3"/>
<evidence type="ECO:0000313" key="1">
    <source>
        <dbReference type="EMBL" id="EPR67890.1"/>
    </source>
</evidence>
<accession>S7VCB3</accession>
<sequence length="60" mass="6736">MATFRNDLQNASRSELISEKNAIKSATIRKLLTSGAFSAKALMIGFLKIKKVWPPKKSLW</sequence>
<comment type="caution">
    <text evidence="1">The sequence shown here is derived from an EMBL/GenBank/DDBJ whole genome shotgun (WGS) entry which is preliminary data.</text>
</comment>
<organism evidence="1 2">
    <name type="scientific">Cyclobacterium qasimii M12-11B</name>
    <dbReference type="NCBI Taxonomy" id="641524"/>
    <lineage>
        <taxon>Bacteria</taxon>
        <taxon>Pseudomonadati</taxon>
        <taxon>Bacteroidota</taxon>
        <taxon>Cytophagia</taxon>
        <taxon>Cytophagales</taxon>
        <taxon>Cyclobacteriaceae</taxon>
        <taxon>Cyclobacterium</taxon>
    </lineage>
</organism>
<name>S7VCB3_9BACT</name>
<dbReference type="EMBL" id="ATNM01000110">
    <property type="protein sequence ID" value="EPR67890.1"/>
    <property type="molecule type" value="Genomic_DNA"/>
</dbReference>
<gene>
    <name evidence="1" type="ORF">ADICYQ_2962</name>
</gene>
<evidence type="ECO:0000313" key="2">
    <source>
        <dbReference type="Proteomes" id="UP000014974"/>
    </source>
</evidence>
<proteinExistence type="predicted"/>
<dbReference type="Proteomes" id="UP000014974">
    <property type="component" value="Unassembled WGS sequence"/>
</dbReference>
<reference evidence="1 2" key="1">
    <citation type="journal article" date="2013" name="Genome Announc.">
        <title>Draft Genome Sequence of Cyclobacterium qasimii Strain M12-11BT, Isolated from Arctic Marine Sediment.</title>
        <authorList>
            <person name="Shivaji S."/>
            <person name="Ara S."/>
            <person name="Singh A."/>
            <person name="Kumar Pinnaka A."/>
        </authorList>
    </citation>
    <scope>NUCLEOTIDE SEQUENCE [LARGE SCALE GENOMIC DNA]</scope>
    <source>
        <strain evidence="1 2">M12-11B</strain>
    </source>
</reference>